<evidence type="ECO:0000313" key="2">
    <source>
        <dbReference type="Proteomes" id="UP000030993"/>
    </source>
</evidence>
<dbReference type="EMBL" id="JSCE01000220">
    <property type="protein sequence ID" value="KHM50655.1"/>
    <property type="molecule type" value="Genomic_DNA"/>
</dbReference>
<protein>
    <submittedName>
        <fullName evidence="1">Uncharacterized protein</fullName>
    </submittedName>
</protein>
<organism evidence="1 2">
    <name type="scientific">Anaerovibrio lipolyticus</name>
    <dbReference type="NCBI Taxonomy" id="82374"/>
    <lineage>
        <taxon>Bacteria</taxon>
        <taxon>Bacillati</taxon>
        <taxon>Bacillota</taxon>
        <taxon>Negativicutes</taxon>
        <taxon>Selenomonadales</taxon>
        <taxon>Selenomonadaceae</taxon>
        <taxon>Anaerovibrio</taxon>
    </lineage>
</organism>
<reference evidence="1 2" key="1">
    <citation type="journal article" date="2013" name="PLoS ONE">
        <title>Identification and characterization of three novel lipases belonging to families II and V from Anaerovibrio lipolyticus 5ST.</title>
        <authorList>
            <person name="Prive F."/>
            <person name="Kaderbhai N.N."/>
            <person name="Girdwood S."/>
            <person name="Worgan H.J."/>
            <person name="Pinloche E."/>
            <person name="Scollan N.D."/>
            <person name="Huws S.A."/>
            <person name="Newbold C.J."/>
        </authorList>
    </citation>
    <scope>NUCLEOTIDE SEQUENCE [LARGE SCALE GENOMIC DNA]</scope>
    <source>
        <strain evidence="1 2">5S</strain>
    </source>
</reference>
<gene>
    <name evidence="1" type="ORF">NZ47_11995</name>
</gene>
<dbReference type="STRING" id="82374.NZ47_11995"/>
<dbReference type="RefSeq" id="WP_039211180.1">
    <property type="nucleotide sequence ID" value="NZ_JSCE01000220.1"/>
</dbReference>
<proteinExistence type="predicted"/>
<accession>A0A0B2JQL7</accession>
<dbReference type="Proteomes" id="UP000030993">
    <property type="component" value="Unassembled WGS sequence"/>
</dbReference>
<sequence length="366" mass="41536">MSDKNKLSRAEIHEQIKARISKEMAEKHEKGEAVWQLSDEKKEAFFLPINPVFNNGKDKNGEQLDSGRYFHDGNAMYLMQKAHDYAGANGKMDSRWMSVNDLKKYNVKLKENAEVVTIPVGQVNKDNGYDSRAFAKVVNFSQLEPYNGKNLPRAVFQDKYRDHGKLMLLHNSFSVKPYVQAEDGSLHRNHEASEEYIKTEEVEKGFFDIARKAYIAACITKANAKNFVEEKKAEYNEGVALFNDMIKDREGHLLTLDVSGSRPKSKEKAFEYDLATNAQKCAEANEGKLTNKYVYDTVKDSLLGGLSEKDVAKYITKYAPESVKDDLKLSVGRTGYSSFVMSQLKEDKKFQQQLNEAKSKNAAKAM</sequence>
<keyword evidence="2" id="KW-1185">Reference proteome</keyword>
<evidence type="ECO:0000313" key="1">
    <source>
        <dbReference type="EMBL" id="KHM50655.1"/>
    </source>
</evidence>
<comment type="caution">
    <text evidence="1">The sequence shown here is derived from an EMBL/GenBank/DDBJ whole genome shotgun (WGS) entry which is preliminary data.</text>
</comment>
<name>A0A0B2JQL7_9FIRM</name>
<dbReference type="AlphaFoldDB" id="A0A0B2JQL7"/>